<dbReference type="InterPro" id="IPR014001">
    <property type="entry name" value="Helicase_ATP-bd"/>
</dbReference>
<dbReference type="InterPro" id="IPR003593">
    <property type="entry name" value="AAA+_ATPase"/>
</dbReference>
<evidence type="ECO:0000259" key="7">
    <source>
        <dbReference type="PROSITE" id="PS51194"/>
    </source>
</evidence>
<dbReference type="CDD" id="cd18791">
    <property type="entry name" value="SF2_C_RHA"/>
    <property type="match status" value="1"/>
</dbReference>
<dbReference type="GO" id="GO:0003724">
    <property type="term" value="F:RNA helicase activity"/>
    <property type="evidence" value="ECO:0007669"/>
    <property type="project" value="InterPro"/>
</dbReference>
<sequence>MTYYRQLEQRIDRAMQRDRHRLRNTLRAIQTAEERGQPFDERLAKFLDSLATSEFKREERAQIKPRLEYDPSLPITAAKDEIIAAIEAHPVVVVCGETGSGKSTQLPKFCLEMGRGIRGWIGHTQPRRIAARSISARLTEELGSQGSKQVGFKVRFHDSTDDRTLVKVMTDGVLLAETQTDRFLDQYDTLIIDEAHERSLNIDFLLGYLHRLLYKRNDLRLIITSATIDAERIAAHFNHTGSPAPIVQVSGRSYPVEIRHEPPAEEQLEGAELITAVADSTERLLRETRGDILVFLPTERDIRIAHQVLRGRVASSGAIDILPLYARLSLADQQKVFAAHAKRRIVLATNVAESSVTVPAITAVVDTGTARISRYSPRSKVQRLPIERISQASANQRAGRCGRIAPGICVRLFGEEDFQSRDPFTSPEIQRTNLAAVLLQSLALDLGPLEEFPLLDVPRSEAIRDGFKTLFELQAIDDKRELTPLGLKLARLPVDPSIARMLLAASAEHALADVLIIAAALEVQDPRDRPSDKAQEASAAHAQWSDPDSDFLSWLHLWDFLHGLKEKLSRGQLRMAMQRNFLSEPRVREWQDVHRQLLEMATEQGLQVGKRISPQIPPPHDHEEELQQQPTGRTPQRGRQPGRGSKNEASRVESPAYLAIHRALLTGLLTSIARRTDTSEYQACGGQKYFLWPGSGVQHSRPAWIVAAELVETSRKFARSVARIQPEWLEELALHLINKHYSDYRWSEKRGQAMASERLVLAGLTLAADRPVPLAPIDPSAARELFIEQGLAAGLLPRKPAVVRDNEKVLEEIARLAAKTRRRDLVIDPQKLVDFYGKRLPREVIDMNSLERWWNKATNLERKTLQLTMNDLLDDEIERDVKTKYPDKLEVPGASLPLAYHFEPGTESDGVTVEVPAAAVSHLSAERLAWLVPGLLAEKIEALIRTLPKDIRRKIIPAPQVAREIASTLRFAEGRLLQVLATKLASHTGDRIEADSFDLTRLPPHLAMNVRVKDAEGKVITASREWTEVKAVAGPAAAAAAPVATSGRWSQSKLKSWTFGDLPSEVVTTAGGVKLARYPAIVDDGDSVSLQLAETPLQAEALSRGGMRRFLAIEQNREIRGHVSWLPQLAKLRMWSAPLCSKFPLDDQLQLLIASRALAMGYPDLPRSADTYKLHISMATKHLPAAAQDVAKLLPLLFEAYHQARLGIEQFKLSTAAYALADVKAQLAMLTPDGFLAATPWNWLLQFPRYFQGISARLRKLLAGGLARDKQNFAGVEKLQKSWSERVERERAQGTAPAALEEFRYSIEELRVSLFAQELGTSIPVSVQRLEKNLAAIVSKL</sequence>
<organism evidence="8 9">
    <name type="scientific">Pirellula staleyi (strain ATCC 27377 / DSM 6068 / ICPB 4128)</name>
    <name type="common">Pirella staleyi</name>
    <dbReference type="NCBI Taxonomy" id="530564"/>
    <lineage>
        <taxon>Bacteria</taxon>
        <taxon>Pseudomonadati</taxon>
        <taxon>Planctomycetota</taxon>
        <taxon>Planctomycetia</taxon>
        <taxon>Pirellulales</taxon>
        <taxon>Pirellulaceae</taxon>
        <taxon>Pirellula</taxon>
    </lineage>
</organism>
<dbReference type="SMART" id="SM00487">
    <property type="entry name" value="DEXDc"/>
    <property type="match status" value="1"/>
</dbReference>
<dbReference type="InterPro" id="IPR024590">
    <property type="entry name" value="HrpA_C"/>
</dbReference>
<dbReference type="GO" id="GO:0003723">
    <property type="term" value="F:RNA binding"/>
    <property type="evidence" value="ECO:0007669"/>
    <property type="project" value="TreeGrafter"/>
</dbReference>
<keyword evidence="2" id="KW-0378">Hydrolase</keyword>
<dbReference type="PANTHER" id="PTHR18934:SF99">
    <property type="entry name" value="ATP-DEPENDENT RNA HELICASE DHX37-RELATED"/>
    <property type="match status" value="1"/>
</dbReference>
<dbReference type="EMBL" id="CP001848">
    <property type="protein sequence ID" value="ADB16624.1"/>
    <property type="molecule type" value="Genomic_DNA"/>
</dbReference>
<dbReference type="STRING" id="530564.Psta_1950"/>
<dbReference type="SMART" id="SM00847">
    <property type="entry name" value="HA2"/>
    <property type="match status" value="1"/>
</dbReference>
<dbReference type="InterPro" id="IPR048333">
    <property type="entry name" value="HA2_WH"/>
</dbReference>
<dbReference type="Pfam" id="PF21010">
    <property type="entry name" value="HA2_C"/>
    <property type="match status" value="1"/>
</dbReference>
<dbReference type="PROSITE" id="PS51194">
    <property type="entry name" value="HELICASE_CTER"/>
    <property type="match status" value="1"/>
</dbReference>
<protein>
    <submittedName>
        <fullName evidence="8">ATP-dependent helicase HrpA</fullName>
    </submittedName>
</protein>
<dbReference type="KEGG" id="psl:Psta_1950"/>
<dbReference type="InterPro" id="IPR001650">
    <property type="entry name" value="Helicase_C-like"/>
</dbReference>
<dbReference type="eggNOG" id="COG1643">
    <property type="taxonomic scope" value="Bacteria"/>
</dbReference>
<name>D2R0M6_PIRSD</name>
<dbReference type="Proteomes" id="UP000001887">
    <property type="component" value="Chromosome"/>
</dbReference>
<dbReference type="InterPro" id="IPR011545">
    <property type="entry name" value="DEAD/DEAH_box_helicase_dom"/>
</dbReference>
<dbReference type="PANTHER" id="PTHR18934">
    <property type="entry name" value="ATP-DEPENDENT RNA HELICASE"/>
    <property type="match status" value="1"/>
</dbReference>
<evidence type="ECO:0000256" key="5">
    <source>
        <dbReference type="SAM" id="MobiDB-lite"/>
    </source>
</evidence>
<dbReference type="Pfam" id="PF00271">
    <property type="entry name" value="Helicase_C"/>
    <property type="match status" value="1"/>
</dbReference>
<evidence type="ECO:0000313" key="9">
    <source>
        <dbReference type="Proteomes" id="UP000001887"/>
    </source>
</evidence>
<evidence type="ECO:0000256" key="3">
    <source>
        <dbReference type="ARBA" id="ARBA00022806"/>
    </source>
</evidence>
<evidence type="ECO:0000256" key="2">
    <source>
        <dbReference type="ARBA" id="ARBA00022801"/>
    </source>
</evidence>
<dbReference type="Gene3D" id="1.20.120.1080">
    <property type="match status" value="1"/>
</dbReference>
<evidence type="ECO:0000313" key="8">
    <source>
        <dbReference type="EMBL" id="ADB16624.1"/>
    </source>
</evidence>
<dbReference type="Gene3D" id="3.40.50.300">
    <property type="entry name" value="P-loop containing nucleotide triphosphate hydrolases"/>
    <property type="match status" value="2"/>
</dbReference>
<feature type="compositionally biased region" description="Low complexity" evidence="5">
    <location>
        <begin position="627"/>
        <end position="644"/>
    </location>
</feature>
<keyword evidence="4" id="KW-0067">ATP-binding</keyword>
<gene>
    <name evidence="8" type="ordered locus">Psta_1950</name>
</gene>
<dbReference type="Pfam" id="PF00270">
    <property type="entry name" value="DEAD"/>
    <property type="match status" value="1"/>
</dbReference>
<dbReference type="SMART" id="SM00382">
    <property type="entry name" value="AAA"/>
    <property type="match status" value="1"/>
</dbReference>
<dbReference type="OrthoDB" id="9808833at2"/>
<dbReference type="GO" id="GO:0016787">
    <property type="term" value="F:hydrolase activity"/>
    <property type="evidence" value="ECO:0007669"/>
    <property type="project" value="UniProtKB-KW"/>
</dbReference>
<keyword evidence="9" id="KW-1185">Reference proteome</keyword>
<proteinExistence type="predicted"/>
<feature type="domain" description="Helicase C-terminal" evidence="7">
    <location>
        <begin position="280"/>
        <end position="445"/>
    </location>
</feature>
<reference evidence="8 9" key="1">
    <citation type="journal article" date="2009" name="Stand. Genomic Sci.">
        <title>Complete genome sequence of Pirellula staleyi type strain (ATCC 27377).</title>
        <authorList>
            <person name="Clum A."/>
            <person name="Tindall B.J."/>
            <person name="Sikorski J."/>
            <person name="Ivanova N."/>
            <person name="Mavrommatis K."/>
            <person name="Lucas S."/>
            <person name="Glavina del Rio T."/>
            <person name="Nolan M."/>
            <person name="Chen F."/>
            <person name="Tice H."/>
            <person name="Pitluck S."/>
            <person name="Cheng J.F."/>
            <person name="Chertkov O."/>
            <person name="Brettin T."/>
            <person name="Han C."/>
            <person name="Detter J.C."/>
            <person name="Kuske C."/>
            <person name="Bruce D."/>
            <person name="Goodwin L."/>
            <person name="Ovchinikova G."/>
            <person name="Pati A."/>
            <person name="Mikhailova N."/>
            <person name="Chen A."/>
            <person name="Palaniappan K."/>
            <person name="Land M."/>
            <person name="Hauser L."/>
            <person name="Chang Y.J."/>
            <person name="Jeffries C.D."/>
            <person name="Chain P."/>
            <person name="Rohde M."/>
            <person name="Goker M."/>
            <person name="Bristow J."/>
            <person name="Eisen J.A."/>
            <person name="Markowitz V."/>
            <person name="Hugenholtz P."/>
            <person name="Kyrpides N.C."/>
            <person name="Klenk H.P."/>
            <person name="Lapidus A."/>
        </authorList>
    </citation>
    <scope>NUCLEOTIDE SEQUENCE [LARGE SCALE GENOMIC DNA]</scope>
    <source>
        <strain evidence="9">ATCC 27377 / DSM 6068 / ICPB 4128</strain>
    </source>
</reference>
<dbReference type="PROSITE" id="PS51192">
    <property type="entry name" value="HELICASE_ATP_BIND_1"/>
    <property type="match status" value="1"/>
</dbReference>
<dbReference type="HOGENOM" id="CLU_001832_3_3_0"/>
<dbReference type="FunFam" id="1.20.120.1080:FF:000005">
    <property type="entry name" value="ATP-dependent helicase HrpA"/>
    <property type="match status" value="1"/>
</dbReference>
<dbReference type="InterPro" id="IPR007502">
    <property type="entry name" value="Helicase-assoc_dom"/>
</dbReference>
<keyword evidence="3 8" id="KW-0347">Helicase</keyword>
<dbReference type="SMART" id="SM00490">
    <property type="entry name" value="HELICc"/>
    <property type="match status" value="1"/>
</dbReference>
<accession>D2R0M6</accession>
<dbReference type="Pfam" id="PF04408">
    <property type="entry name" value="WHD_HA2"/>
    <property type="match status" value="1"/>
</dbReference>
<feature type="domain" description="Helicase ATP-binding" evidence="6">
    <location>
        <begin position="83"/>
        <end position="246"/>
    </location>
</feature>
<dbReference type="SUPFAM" id="SSF52540">
    <property type="entry name" value="P-loop containing nucleoside triphosphate hydrolases"/>
    <property type="match status" value="1"/>
</dbReference>
<dbReference type="GO" id="GO:0005524">
    <property type="term" value="F:ATP binding"/>
    <property type="evidence" value="ECO:0007669"/>
    <property type="project" value="UniProtKB-KW"/>
</dbReference>
<evidence type="ECO:0000256" key="4">
    <source>
        <dbReference type="ARBA" id="ARBA00022840"/>
    </source>
</evidence>
<dbReference type="Pfam" id="PF11898">
    <property type="entry name" value="DUF3418"/>
    <property type="match status" value="1"/>
</dbReference>
<dbReference type="InterPro" id="IPR011709">
    <property type="entry name" value="DEAD-box_helicase_OB_fold"/>
</dbReference>
<feature type="region of interest" description="Disordered" evidence="5">
    <location>
        <begin position="607"/>
        <end position="652"/>
    </location>
</feature>
<dbReference type="NCBIfam" id="TIGR01967">
    <property type="entry name" value="DEAH_box_HrpA"/>
    <property type="match status" value="1"/>
</dbReference>
<dbReference type="InterPro" id="IPR010222">
    <property type="entry name" value="RNA_helicase_HrpA"/>
</dbReference>
<evidence type="ECO:0000256" key="1">
    <source>
        <dbReference type="ARBA" id="ARBA00022741"/>
    </source>
</evidence>
<evidence type="ECO:0000259" key="6">
    <source>
        <dbReference type="PROSITE" id="PS51192"/>
    </source>
</evidence>
<keyword evidence="1" id="KW-0547">Nucleotide-binding</keyword>
<dbReference type="InterPro" id="IPR027417">
    <property type="entry name" value="P-loop_NTPase"/>
</dbReference>
<dbReference type="Pfam" id="PF07717">
    <property type="entry name" value="OB_NTP_bind"/>
    <property type="match status" value="1"/>
</dbReference>